<evidence type="ECO:0000313" key="1">
    <source>
        <dbReference type="EMBL" id="PTB91644.1"/>
    </source>
</evidence>
<reference evidence="1 2" key="1">
    <citation type="submission" date="2018-03" db="EMBL/GenBank/DDBJ databases">
        <title>Cross-interface Injection: A General Nanoliter Liquid Handling Method Applied to Single Cells Genome Amplification Automated Nanoliter Liquid Handling Applied to Single Cell Multiple Displacement Amplification.</title>
        <authorList>
            <person name="Yun J."/>
            <person name="Xu P."/>
            <person name="Xu J."/>
            <person name="Dai X."/>
            <person name="Wang Y."/>
            <person name="Zheng X."/>
            <person name="Cao C."/>
            <person name="Yi Q."/>
            <person name="Zhu Y."/>
            <person name="Wang L."/>
            <person name="Dong Z."/>
            <person name="Huang Y."/>
            <person name="Huang L."/>
            <person name="Du W."/>
        </authorList>
    </citation>
    <scope>NUCLEOTIDE SEQUENCE [LARGE SCALE GENOMIC DNA]</scope>
    <source>
        <strain evidence="1 2">Z-D1-2</strain>
    </source>
</reference>
<protein>
    <recommendedName>
        <fullName evidence="3">Cadherin domain-containing protein</fullName>
    </recommendedName>
</protein>
<comment type="caution">
    <text evidence="1">The sequence shown here is derived from an EMBL/GenBank/DDBJ whole genome shotgun (WGS) entry which is preliminary data.</text>
</comment>
<accession>A0A2T4DCU3</accession>
<dbReference type="AlphaFoldDB" id="A0A2T4DCU3"/>
<dbReference type="EMBL" id="PYVU01000333">
    <property type="protein sequence ID" value="PTB91644.1"/>
    <property type="molecule type" value="Genomic_DNA"/>
</dbReference>
<feature type="non-terminal residue" evidence="1">
    <location>
        <position position="250"/>
    </location>
</feature>
<organism evidence="1 2">
    <name type="scientific">Marivirga lumbricoides</name>
    <dbReference type="NCBI Taxonomy" id="1046115"/>
    <lineage>
        <taxon>Bacteria</taxon>
        <taxon>Pseudomonadati</taxon>
        <taxon>Bacteroidota</taxon>
        <taxon>Cytophagia</taxon>
        <taxon>Cytophagales</taxon>
        <taxon>Marivirgaceae</taxon>
        <taxon>Marivirga</taxon>
    </lineage>
</organism>
<sequence>MKAPELVEVEVNDQVVFKVEWSAKDKSGFNLTWKSDVPEAKFDTQEMEFFWQPKKDDSGLFRAWFYVKDSVGGIVDEAQTLIKVQEPKQLPRFTMYPDSLRQRPYIKLLQGEHYRMEFVANSPTTSDESLILSYILDNNTDLKSFDNSEFHIIGNRIMMDWEPSQQQADRKYFEMELIAVDANNLAGRAKYRFQIIDQNLPPKLRNNINDTYIITADQGLEIDFSVIDQDNDPISYQMDVPVTTGNPHIN</sequence>
<proteinExistence type="predicted"/>
<name>A0A2T4DCU3_9BACT</name>
<evidence type="ECO:0000313" key="2">
    <source>
        <dbReference type="Proteomes" id="UP000240608"/>
    </source>
</evidence>
<gene>
    <name evidence="1" type="ORF">C9994_15180</name>
</gene>
<dbReference type="Proteomes" id="UP000240608">
    <property type="component" value="Unassembled WGS sequence"/>
</dbReference>
<evidence type="ECO:0008006" key="3">
    <source>
        <dbReference type="Google" id="ProtNLM"/>
    </source>
</evidence>